<keyword evidence="7" id="KW-1185">Reference proteome</keyword>
<evidence type="ECO:0000256" key="1">
    <source>
        <dbReference type="ARBA" id="ARBA00010638"/>
    </source>
</evidence>
<sequence>MCDERKQAIRQQARSKRHERREHELAARGLETGAGKGPFSPAESLPCEIHPEGPALMEAWRGLLRSLCLTYADLLPALFLPTPTEPDIRLLFSAVSHCLVPALVGEDGCRLPDPAWVMWDAPSVEALPRPLEILGAPMSPEVLRQADIILLPALAVDEDGTRIGQGGGWYDRALKHARPGAPIVAVIFDDEWSAQPLPRLSHDVCVDAVVTPSGFRILTSDLSFA</sequence>
<dbReference type="RefSeq" id="WP_005962297.1">
    <property type="nucleotide sequence ID" value="NZ_CP040505.1"/>
</dbReference>
<proteinExistence type="inferred from homology"/>
<feature type="binding site" evidence="4">
    <location>
        <begin position="162"/>
        <end position="170"/>
    </location>
    <ligand>
        <name>ATP</name>
        <dbReference type="ChEBI" id="CHEBI:30616"/>
    </ligand>
</feature>
<protein>
    <submittedName>
        <fullName evidence="6">5-formyltetrahydrofolate cyclo-ligase</fullName>
        <ecNumber evidence="6">6.3.3.2</ecNumber>
    </submittedName>
</protein>
<dbReference type="GO" id="GO:0030272">
    <property type="term" value="F:5-formyltetrahydrofolate cyclo-ligase activity"/>
    <property type="evidence" value="ECO:0007669"/>
    <property type="project" value="UniProtKB-EC"/>
</dbReference>
<dbReference type="PATRIC" id="fig|888050.3.peg.544"/>
<dbReference type="GO" id="GO:0035999">
    <property type="term" value="P:tetrahydrofolate interconversion"/>
    <property type="evidence" value="ECO:0007669"/>
    <property type="project" value="TreeGrafter"/>
</dbReference>
<dbReference type="AlphaFoldDB" id="N6X5P4"/>
<comment type="caution">
    <text evidence="6">The sequence shown here is derived from an EMBL/GenBank/DDBJ whole genome shotgun (WGS) entry which is preliminary data.</text>
</comment>
<keyword evidence="2 4" id="KW-0547">Nucleotide-binding</keyword>
<accession>N6X5P4</accession>
<dbReference type="GO" id="GO:0009396">
    <property type="term" value="P:folic acid-containing compound biosynthetic process"/>
    <property type="evidence" value="ECO:0007669"/>
    <property type="project" value="TreeGrafter"/>
</dbReference>
<dbReference type="SUPFAM" id="SSF100950">
    <property type="entry name" value="NagB/RpiA/CoA transferase-like"/>
    <property type="match status" value="1"/>
</dbReference>
<evidence type="ECO:0000313" key="6">
    <source>
        <dbReference type="EMBL" id="ENO18697.1"/>
    </source>
</evidence>
<dbReference type="InterPro" id="IPR002698">
    <property type="entry name" value="FTHF_cligase"/>
</dbReference>
<evidence type="ECO:0000256" key="2">
    <source>
        <dbReference type="ARBA" id="ARBA00022741"/>
    </source>
</evidence>
<dbReference type="STRING" id="888050.HMPREF9004_0568"/>
<dbReference type="Pfam" id="PF01812">
    <property type="entry name" value="5-FTHF_cyc-lig"/>
    <property type="match status" value="1"/>
</dbReference>
<dbReference type="eggNOG" id="COG0212">
    <property type="taxonomic scope" value="Bacteria"/>
</dbReference>
<evidence type="ECO:0000256" key="4">
    <source>
        <dbReference type="PIRSR" id="PIRSR006806-1"/>
    </source>
</evidence>
<evidence type="ECO:0000313" key="7">
    <source>
        <dbReference type="Proteomes" id="UP000013015"/>
    </source>
</evidence>
<feature type="region of interest" description="Disordered" evidence="5">
    <location>
        <begin position="1"/>
        <end position="42"/>
    </location>
</feature>
<dbReference type="Proteomes" id="UP000013015">
    <property type="component" value="Unassembled WGS sequence"/>
</dbReference>
<comment type="similarity">
    <text evidence="1">Belongs to the 5-formyltetrahydrofolate cyclo-ligase family.</text>
</comment>
<dbReference type="EC" id="6.3.3.2" evidence="6"/>
<dbReference type="InterPro" id="IPR024185">
    <property type="entry name" value="FTHF_cligase-like_sf"/>
</dbReference>
<keyword evidence="6" id="KW-0436">Ligase</keyword>
<dbReference type="InterPro" id="IPR037171">
    <property type="entry name" value="NagB/RpiA_transferase-like"/>
</dbReference>
<name>N6X5P4_9ACTO</name>
<evidence type="ECO:0000256" key="5">
    <source>
        <dbReference type="SAM" id="MobiDB-lite"/>
    </source>
</evidence>
<dbReference type="HOGENOM" id="CLU_066245_1_0_11"/>
<dbReference type="GO" id="GO:0005524">
    <property type="term" value="F:ATP binding"/>
    <property type="evidence" value="ECO:0007669"/>
    <property type="project" value="UniProtKB-KW"/>
</dbReference>
<reference evidence="6 7" key="1">
    <citation type="submission" date="2013-03" db="EMBL/GenBank/DDBJ databases">
        <title>Reference genome for the Human Microbiome Project.</title>
        <authorList>
            <person name="Aqrawi P."/>
            <person name="Ayvaz T."/>
            <person name="Bess C."/>
            <person name="Blankenburg K."/>
            <person name="Coyle M."/>
            <person name="Deng J."/>
            <person name="Forbes L."/>
            <person name="Fowler G."/>
            <person name="Francisco L."/>
            <person name="Fu Q."/>
            <person name="Gibbs R."/>
            <person name="Gross S."/>
            <person name="Gubbala S."/>
            <person name="Hale W."/>
            <person name="Hemphill L."/>
            <person name="Highlander S."/>
            <person name="Hirani K."/>
            <person name="Jackson L."/>
            <person name="Jakkamsetti A."/>
            <person name="Javaid M."/>
            <person name="Jayaseelan J.C."/>
            <person name="Jiang H."/>
            <person name="Joshi V."/>
            <person name="Korchina V."/>
            <person name="Kovar C."/>
            <person name="Lara F."/>
            <person name="Lee S."/>
            <person name="Liu Y."/>
            <person name="Mata R."/>
            <person name="Mathew T."/>
            <person name="Munidasa M."/>
            <person name="Muzny D."/>
            <person name="Nazareth L."/>
            <person name="Ngo R."/>
            <person name="Nguyen L."/>
            <person name="Nguyen N."/>
            <person name="Okwuonu G."/>
            <person name="Ongeri F."/>
            <person name="Palculict T."/>
            <person name="Patil S."/>
            <person name="Petrosino J."/>
            <person name="Pham C."/>
            <person name="Pham P."/>
            <person name="Pu L.-L."/>
            <person name="Qin X."/>
            <person name="Qu J."/>
            <person name="Reid J."/>
            <person name="Ross M."/>
            <person name="Ruth R."/>
            <person name="Saada N."/>
            <person name="San Lucas F."/>
            <person name="Santibanez J."/>
            <person name="Shang Y."/>
            <person name="Simmons D."/>
            <person name="Song X.-Z."/>
            <person name="Tang L.-Y."/>
            <person name="Thornton R."/>
            <person name="Warren J."/>
            <person name="Weissenberger G."/>
            <person name="Wilczek-Boney K."/>
            <person name="Worley K."/>
            <person name="Youmans B."/>
            <person name="Zhang J."/>
            <person name="Zhang L."/>
            <person name="Zhao Z."/>
            <person name="Zhou C."/>
            <person name="Zhu D."/>
            <person name="Zhu Y."/>
        </authorList>
    </citation>
    <scope>NUCLEOTIDE SEQUENCE [LARGE SCALE GENOMIC DNA]</scope>
    <source>
        <strain evidence="6 7">F0333</strain>
    </source>
</reference>
<dbReference type="PANTHER" id="PTHR23407:SF1">
    <property type="entry name" value="5-FORMYLTETRAHYDROFOLATE CYCLO-LIGASE"/>
    <property type="match status" value="1"/>
</dbReference>
<evidence type="ECO:0000256" key="3">
    <source>
        <dbReference type="ARBA" id="ARBA00022840"/>
    </source>
</evidence>
<organism evidence="6 7">
    <name type="scientific">Schaalia cardiffensis F0333</name>
    <dbReference type="NCBI Taxonomy" id="888050"/>
    <lineage>
        <taxon>Bacteria</taxon>
        <taxon>Bacillati</taxon>
        <taxon>Actinomycetota</taxon>
        <taxon>Actinomycetes</taxon>
        <taxon>Actinomycetales</taxon>
        <taxon>Actinomycetaceae</taxon>
        <taxon>Schaalia</taxon>
    </lineage>
</organism>
<dbReference type="Gene3D" id="3.40.50.10420">
    <property type="entry name" value="NagB/RpiA/CoA transferase-like"/>
    <property type="match status" value="1"/>
</dbReference>
<gene>
    <name evidence="6" type="primary">fthC</name>
    <name evidence="6" type="ORF">HMPREF9004_0568</name>
</gene>
<keyword evidence="3 4" id="KW-0067">ATP-binding</keyword>
<dbReference type="PANTHER" id="PTHR23407">
    <property type="entry name" value="ATPASE INHIBITOR/5-FORMYLTETRAHYDROFOLATE CYCLO-LIGASE"/>
    <property type="match status" value="1"/>
</dbReference>
<dbReference type="EMBL" id="AQHZ01000009">
    <property type="protein sequence ID" value="ENO18697.1"/>
    <property type="molecule type" value="Genomic_DNA"/>
</dbReference>